<dbReference type="STRING" id="1481914.JCM19241_1011"/>
<dbReference type="SUPFAM" id="SSF49899">
    <property type="entry name" value="Concanavalin A-like lectins/glucanases"/>
    <property type="match status" value="1"/>
</dbReference>
<name>A0A0B8QHI3_9VIBR</name>
<evidence type="ECO:0000256" key="2">
    <source>
        <dbReference type="ARBA" id="ARBA00023157"/>
    </source>
</evidence>
<feature type="domain" description="LamG-like jellyroll fold" evidence="3">
    <location>
        <begin position="325"/>
        <end position="472"/>
    </location>
</feature>
<gene>
    <name evidence="4" type="ORF">JCM19241_1011</name>
</gene>
<dbReference type="InterPro" id="IPR013320">
    <property type="entry name" value="ConA-like_dom_sf"/>
</dbReference>
<comment type="caution">
    <text evidence="4">The sequence shown here is derived from an EMBL/GenBank/DDBJ whole genome shotgun (WGS) entry which is preliminary data.</text>
</comment>
<dbReference type="EMBL" id="BBSC01000003">
    <property type="protein sequence ID" value="GAM74668.1"/>
    <property type="molecule type" value="Genomic_DNA"/>
</dbReference>
<keyword evidence="2" id="KW-1015">Disulfide bond</keyword>
<accession>A0A0B8QHI3</accession>
<dbReference type="Gene3D" id="2.60.120.200">
    <property type="match status" value="1"/>
</dbReference>
<dbReference type="AlphaFoldDB" id="A0A0B8QHI3"/>
<protein>
    <recommendedName>
        <fullName evidence="3">LamG-like jellyroll fold domain-containing protein</fullName>
    </recommendedName>
</protein>
<keyword evidence="1" id="KW-0732">Signal</keyword>
<reference evidence="4 5" key="1">
    <citation type="submission" date="2015-01" db="EMBL/GenBank/DDBJ databases">
        <title>Vibrio sp. C94 JCM 19241 whole genome shotgun sequence.</title>
        <authorList>
            <person name="Sawabe T."/>
            <person name="Meirelles P."/>
            <person name="Feng G."/>
            <person name="Sayaka M."/>
            <person name="Hattori M."/>
            <person name="Ohkuma M."/>
        </authorList>
    </citation>
    <scope>NUCLEOTIDE SEQUENCE [LARGE SCALE GENOMIC DNA]</scope>
    <source>
        <strain evidence="5">JCM 19241</strain>
    </source>
</reference>
<organism evidence="4 5">
    <name type="scientific">Vibrio ishigakensis</name>
    <dbReference type="NCBI Taxonomy" id="1481914"/>
    <lineage>
        <taxon>Bacteria</taxon>
        <taxon>Pseudomonadati</taxon>
        <taxon>Pseudomonadota</taxon>
        <taxon>Gammaproteobacteria</taxon>
        <taxon>Vibrionales</taxon>
        <taxon>Vibrionaceae</taxon>
        <taxon>Vibrio</taxon>
    </lineage>
</organism>
<evidence type="ECO:0000313" key="4">
    <source>
        <dbReference type="EMBL" id="GAM74668.1"/>
    </source>
</evidence>
<dbReference type="Proteomes" id="UP000031666">
    <property type="component" value="Unassembled WGS sequence"/>
</dbReference>
<dbReference type="Pfam" id="PF13385">
    <property type="entry name" value="Laminin_G_3"/>
    <property type="match status" value="1"/>
</dbReference>
<evidence type="ECO:0000313" key="5">
    <source>
        <dbReference type="Proteomes" id="UP000031666"/>
    </source>
</evidence>
<sequence length="482" mass="54906">MYIGAHTHNYARGTFRDHSGYHIISGGASFDEYWTKRSDTPWDYDSLVSHGSVNDYPDVSRTQQLHNFQLVDIDLETDEVVIQTWSTGNVVNPLPKPILMDEFRLNKSGILPDKPSVAVSTTQLDMEYDTLELSLSDYYSSSGTKMFSTEFIIGKPNPYTNNCEINTAELNVKRDIENIFGAESDEDLEGIDRNKDQDISKLYIGTDHDFYVDYKLPDGNYCAIGRYRDELQRWSAWSEPTSFDVYNSDAEPKHFEATIALPLKEDLEPSFAKDVLTYFVEGDYKFVQDPERGSVLHTGYNQETKISYVPLAPDLDTPNKWLGDDQITFSVWLKPDSIGDWGCYMGNGLRTKSGFCLGSRQRTMWATGIAAERAESGDHEGFTYLRATEYAADTNVWSHLITTYDNRMVRLYLNGELIAEEEKGAALKWDVENNGNQFNIASGWSDSSNNNERYFQGYMSNAMVWDRALSEAEIKAIHNQQK</sequence>
<dbReference type="InterPro" id="IPR006558">
    <property type="entry name" value="LamG-like"/>
</dbReference>
<dbReference type="SMART" id="SM00560">
    <property type="entry name" value="LamGL"/>
    <property type="match status" value="1"/>
</dbReference>
<proteinExistence type="predicted"/>
<evidence type="ECO:0000259" key="3">
    <source>
        <dbReference type="SMART" id="SM00560"/>
    </source>
</evidence>
<evidence type="ECO:0000256" key="1">
    <source>
        <dbReference type="ARBA" id="ARBA00022729"/>
    </source>
</evidence>
<reference evidence="4 5" key="2">
    <citation type="submission" date="2015-01" db="EMBL/GenBank/DDBJ databases">
        <authorList>
            <consortium name="NBRP consortium"/>
            <person name="Sawabe T."/>
            <person name="Meirelles P."/>
            <person name="Feng G."/>
            <person name="Sayaka M."/>
            <person name="Hattori M."/>
            <person name="Ohkuma M."/>
        </authorList>
    </citation>
    <scope>NUCLEOTIDE SEQUENCE [LARGE SCALE GENOMIC DNA]</scope>
    <source>
        <strain evidence="5">JCM 19241</strain>
    </source>
</reference>